<reference evidence="4 5" key="1">
    <citation type="submission" date="2020-03" db="EMBL/GenBank/DDBJ databases">
        <title>Above-ground endophytic microbial communities from plants in different locations in the United States.</title>
        <authorList>
            <person name="Frank C."/>
        </authorList>
    </citation>
    <scope>NUCLEOTIDE SEQUENCE [LARGE SCALE GENOMIC DNA]</scope>
    <source>
        <strain evidence="4 5">WW7</strain>
    </source>
</reference>
<evidence type="ECO:0000256" key="1">
    <source>
        <dbReference type="ARBA" id="ARBA00022729"/>
    </source>
</evidence>
<dbReference type="EMBL" id="JAAOYO010000001">
    <property type="protein sequence ID" value="NII39490.1"/>
    <property type="molecule type" value="Genomic_DNA"/>
</dbReference>
<keyword evidence="2" id="KW-1133">Transmembrane helix</keyword>
<dbReference type="RefSeq" id="WP_166778700.1">
    <property type="nucleotide sequence ID" value="NZ_JAAOYO010000001.1"/>
</dbReference>
<sequence>MRRGRGRDEDVWRWGVRPSALGSLGVVLVLQVLLVVALVVSSASVTRSGATWPGVASTVVAPTVAASPDPVPTEPVPTDPVPTDPASAEVLAADVATTAAQRAARPTARWSWPTTTRVVLRPWDAPATDFGAGHRGLDVPASPGSPVRAPADGTVAFAGQVGGRSVVTIDHGEGLVSTLDPVVPSLSAGARVRRGDHVGTVGIGHCPAASPCLHLGARVDGTYVDPLPLLPRPAWPVLLPDGQARG</sequence>
<feature type="transmembrane region" description="Helical" evidence="2">
    <location>
        <begin position="21"/>
        <end position="40"/>
    </location>
</feature>
<evidence type="ECO:0000313" key="5">
    <source>
        <dbReference type="Proteomes" id="UP001318300"/>
    </source>
</evidence>
<dbReference type="PANTHER" id="PTHR21666">
    <property type="entry name" value="PEPTIDASE-RELATED"/>
    <property type="match status" value="1"/>
</dbReference>
<keyword evidence="4" id="KW-0378">Hydrolase</keyword>
<dbReference type="InterPro" id="IPR050570">
    <property type="entry name" value="Cell_wall_metabolism_enzyme"/>
</dbReference>
<accession>A0ABX0T1X4</accession>
<dbReference type="Proteomes" id="UP001318300">
    <property type="component" value="Unassembled WGS sequence"/>
</dbReference>
<dbReference type="InterPro" id="IPR016047">
    <property type="entry name" value="M23ase_b-sheet_dom"/>
</dbReference>
<keyword evidence="2" id="KW-0812">Transmembrane</keyword>
<keyword evidence="5" id="KW-1185">Reference proteome</keyword>
<organism evidence="4 5">
    <name type="scientific">Curtobacterium salicis</name>
    <dbReference type="NCBI Taxonomy" id="1779862"/>
    <lineage>
        <taxon>Bacteria</taxon>
        <taxon>Bacillati</taxon>
        <taxon>Actinomycetota</taxon>
        <taxon>Actinomycetes</taxon>
        <taxon>Micrococcales</taxon>
        <taxon>Microbacteriaceae</taxon>
        <taxon>Curtobacterium</taxon>
    </lineage>
</organism>
<evidence type="ECO:0000259" key="3">
    <source>
        <dbReference type="Pfam" id="PF01551"/>
    </source>
</evidence>
<dbReference type="GO" id="GO:0016787">
    <property type="term" value="F:hydrolase activity"/>
    <property type="evidence" value="ECO:0007669"/>
    <property type="project" value="UniProtKB-KW"/>
</dbReference>
<comment type="caution">
    <text evidence="4">The sequence shown here is derived from an EMBL/GenBank/DDBJ whole genome shotgun (WGS) entry which is preliminary data.</text>
</comment>
<evidence type="ECO:0000313" key="4">
    <source>
        <dbReference type="EMBL" id="NII39490.1"/>
    </source>
</evidence>
<keyword evidence="1" id="KW-0732">Signal</keyword>
<dbReference type="Pfam" id="PF01551">
    <property type="entry name" value="Peptidase_M23"/>
    <property type="match status" value="1"/>
</dbReference>
<dbReference type="SUPFAM" id="SSF51261">
    <property type="entry name" value="Duplicated hybrid motif"/>
    <property type="match status" value="1"/>
</dbReference>
<name>A0ABX0T1X4_9MICO</name>
<gene>
    <name evidence="4" type="ORF">E9228_000109</name>
</gene>
<protein>
    <submittedName>
        <fullName evidence="4">Murein DD-endopeptidase MepM/ murein hydrolase activator NlpD</fullName>
    </submittedName>
</protein>
<keyword evidence="2" id="KW-0472">Membrane</keyword>
<dbReference type="CDD" id="cd12797">
    <property type="entry name" value="M23_peptidase"/>
    <property type="match status" value="1"/>
</dbReference>
<proteinExistence type="predicted"/>
<evidence type="ECO:0000256" key="2">
    <source>
        <dbReference type="SAM" id="Phobius"/>
    </source>
</evidence>
<dbReference type="InterPro" id="IPR011055">
    <property type="entry name" value="Dup_hybrid_motif"/>
</dbReference>
<dbReference type="Gene3D" id="2.70.70.10">
    <property type="entry name" value="Glucose Permease (Domain IIA)"/>
    <property type="match status" value="1"/>
</dbReference>
<feature type="domain" description="M23ase beta-sheet core" evidence="3">
    <location>
        <begin position="133"/>
        <end position="226"/>
    </location>
</feature>
<dbReference type="PANTHER" id="PTHR21666:SF289">
    <property type="entry name" value="L-ALA--D-GLU ENDOPEPTIDASE"/>
    <property type="match status" value="1"/>
</dbReference>